<comment type="subunit">
    <text evidence="3">F-type ATPases have 2 components, CF(1) - the catalytic core - and CF(0) - the membrane proton channel.</text>
</comment>
<evidence type="ECO:0000256" key="7">
    <source>
        <dbReference type="ARBA" id="ARBA00022781"/>
    </source>
</evidence>
<name>A0A343DRK8_AMPCP</name>
<dbReference type="GO" id="GO:0015078">
    <property type="term" value="F:proton transmembrane transporter activity"/>
    <property type="evidence" value="ECO:0007669"/>
    <property type="project" value="InterPro"/>
</dbReference>
<reference evidence="14" key="1">
    <citation type="journal article" date="2018" name="Mol. Phylogenet. Evol.">
        <title>Gene arrangement and sequence of mitochondrial genomes yield insights into the phylogeny and evolution of bees and sphecid wasps (Hymenoptera: Apoidea).</title>
        <authorList>
            <person name="Zheng B.Y."/>
            <person name="Cao L.J."/>
            <person name="Tang P."/>
            <person name="van Achterberg K."/>
            <person name="Hoffmann A.A."/>
            <person name="Chen H.Y."/>
            <person name="Chen X.X."/>
            <person name="Wei S.J."/>
        </authorList>
    </citation>
    <scope>NUCLEOTIDE SEQUENCE</scope>
</reference>
<evidence type="ECO:0000256" key="12">
    <source>
        <dbReference type="RuleBase" id="RU003661"/>
    </source>
</evidence>
<evidence type="ECO:0000256" key="2">
    <source>
        <dbReference type="ARBA" id="ARBA00008892"/>
    </source>
</evidence>
<evidence type="ECO:0000256" key="9">
    <source>
        <dbReference type="ARBA" id="ARBA00023065"/>
    </source>
</evidence>
<comment type="similarity">
    <text evidence="2 12">Belongs to the ATPase protein 8 family.</text>
</comment>
<dbReference type="EMBL" id="KX494110">
    <property type="protein sequence ID" value="ARX96682.1"/>
    <property type="molecule type" value="Genomic_DNA"/>
</dbReference>
<evidence type="ECO:0000256" key="5">
    <source>
        <dbReference type="ARBA" id="ARBA00022547"/>
    </source>
</evidence>
<keyword evidence="8 13" id="KW-1133">Transmembrane helix</keyword>
<keyword evidence="7 12" id="KW-0375">Hydrogen ion transport</keyword>
<keyword evidence="5 12" id="KW-0138">CF(0)</keyword>
<dbReference type="GO" id="GO:0045259">
    <property type="term" value="C:proton-transporting ATP synthase complex"/>
    <property type="evidence" value="ECO:0007669"/>
    <property type="project" value="UniProtKB-KW"/>
</dbReference>
<evidence type="ECO:0000256" key="4">
    <source>
        <dbReference type="ARBA" id="ARBA00022448"/>
    </source>
</evidence>
<dbReference type="GO" id="GO:0015986">
    <property type="term" value="P:proton motive force-driven ATP synthesis"/>
    <property type="evidence" value="ECO:0007669"/>
    <property type="project" value="InterPro"/>
</dbReference>
<sequence>MPQMAPLLWLFLFVLFVLILLLFIVVLNVIFMFNEKKNIYNNNFLKNIMK</sequence>
<keyword evidence="11 13" id="KW-0472">Membrane</keyword>
<keyword evidence="6 12" id="KW-0812">Transmembrane</keyword>
<evidence type="ECO:0000256" key="10">
    <source>
        <dbReference type="ARBA" id="ARBA00023128"/>
    </source>
</evidence>
<dbReference type="RefSeq" id="YP_011062603.1">
    <property type="nucleotide sequence ID" value="NC_086970.1"/>
</dbReference>
<comment type="subcellular location">
    <subcellularLocation>
        <location evidence="1 12">Mitochondrion membrane</location>
        <topology evidence="1 12">Single-pass membrane protein</topology>
    </subcellularLocation>
</comment>
<evidence type="ECO:0000256" key="1">
    <source>
        <dbReference type="ARBA" id="ARBA00004304"/>
    </source>
</evidence>
<dbReference type="CTD" id="4509"/>
<geneLocation type="mitochondrion" evidence="14"/>
<proteinExistence type="inferred from homology"/>
<evidence type="ECO:0000256" key="3">
    <source>
        <dbReference type="ARBA" id="ARBA00011291"/>
    </source>
</evidence>
<organism evidence="14">
    <name type="scientific">Ampulex compressa</name>
    <name type="common">Emerald cockroach wasp</name>
    <dbReference type="NCBI Taxonomy" id="860918"/>
    <lineage>
        <taxon>Eukaryota</taxon>
        <taxon>Metazoa</taxon>
        <taxon>Ecdysozoa</taxon>
        <taxon>Arthropoda</taxon>
        <taxon>Hexapoda</taxon>
        <taxon>Insecta</taxon>
        <taxon>Pterygota</taxon>
        <taxon>Neoptera</taxon>
        <taxon>Endopterygota</taxon>
        <taxon>Hymenoptera</taxon>
        <taxon>Apocrita</taxon>
        <taxon>Aculeata</taxon>
        <taxon>Apoidea</taxon>
        <taxon>Ampulicidae</taxon>
        <taxon>Ampulicini</taxon>
        <taxon>Ampulex</taxon>
    </lineage>
</organism>
<evidence type="ECO:0000256" key="13">
    <source>
        <dbReference type="SAM" id="Phobius"/>
    </source>
</evidence>
<evidence type="ECO:0000256" key="8">
    <source>
        <dbReference type="ARBA" id="ARBA00022989"/>
    </source>
</evidence>
<accession>A0A343DRK8</accession>
<keyword evidence="10 12" id="KW-0496">Mitochondrion</keyword>
<evidence type="ECO:0000256" key="11">
    <source>
        <dbReference type="ARBA" id="ARBA00023136"/>
    </source>
</evidence>
<protein>
    <recommendedName>
        <fullName evidence="12">ATP synthase complex subunit 8</fullName>
    </recommendedName>
</protein>
<dbReference type="Pfam" id="PF00895">
    <property type="entry name" value="ATP-synt_8"/>
    <property type="match status" value="1"/>
</dbReference>
<dbReference type="GeneID" id="88604178"/>
<evidence type="ECO:0000256" key="6">
    <source>
        <dbReference type="ARBA" id="ARBA00022692"/>
    </source>
</evidence>
<feature type="transmembrane region" description="Helical" evidence="13">
    <location>
        <begin position="6"/>
        <end position="31"/>
    </location>
</feature>
<dbReference type="GO" id="GO:0031966">
    <property type="term" value="C:mitochondrial membrane"/>
    <property type="evidence" value="ECO:0007669"/>
    <property type="project" value="UniProtKB-SubCell"/>
</dbReference>
<evidence type="ECO:0000313" key="14">
    <source>
        <dbReference type="EMBL" id="ARX96682.1"/>
    </source>
</evidence>
<keyword evidence="9 12" id="KW-0406">Ion transport</keyword>
<dbReference type="InterPro" id="IPR001421">
    <property type="entry name" value="ATP8_metazoa"/>
</dbReference>
<dbReference type="AlphaFoldDB" id="A0A343DRK8"/>
<keyword evidence="4 12" id="KW-0813">Transport</keyword>
<gene>
    <name evidence="14" type="primary">atp8</name>
</gene>